<keyword evidence="8" id="KW-0804">Transcription</keyword>
<dbReference type="PROSITE" id="PS50110">
    <property type="entry name" value="RESPONSE_REGULATORY"/>
    <property type="match status" value="1"/>
</dbReference>
<dbReference type="SUPFAM" id="SSF52172">
    <property type="entry name" value="CheY-like"/>
    <property type="match status" value="1"/>
</dbReference>
<dbReference type="PANTHER" id="PTHR42713">
    <property type="entry name" value="HISTIDINE KINASE-RELATED"/>
    <property type="match status" value="1"/>
</dbReference>
<keyword evidence="11" id="KW-0175">Coiled coil</keyword>
<dbReference type="SMART" id="SM00448">
    <property type="entry name" value="REC"/>
    <property type="match status" value="1"/>
</dbReference>
<keyword evidence="5" id="KW-0902">Two-component regulatory system</keyword>
<dbReference type="Pfam" id="PF12833">
    <property type="entry name" value="HTH_18"/>
    <property type="match status" value="1"/>
</dbReference>
<comment type="subcellular location">
    <subcellularLocation>
        <location evidence="1">Cytoplasm</location>
    </subcellularLocation>
</comment>
<keyword evidence="7" id="KW-0238">DNA-binding</keyword>
<feature type="domain" description="HTH araC/xylS-type" evidence="12">
    <location>
        <begin position="424"/>
        <end position="522"/>
    </location>
</feature>
<accession>A0A1M7MCX2</accession>
<dbReference type="InterPro" id="IPR001789">
    <property type="entry name" value="Sig_transdc_resp-reg_receiver"/>
</dbReference>
<dbReference type="GO" id="GO:0043565">
    <property type="term" value="F:sequence-specific DNA binding"/>
    <property type="evidence" value="ECO:0007669"/>
    <property type="project" value="InterPro"/>
</dbReference>
<evidence type="ECO:0000313" key="15">
    <source>
        <dbReference type="Proteomes" id="UP000184375"/>
    </source>
</evidence>
<dbReference type="InterPro" id="IPR009057">
    <property type="entry name" value="Homeodomain-like_sf"/>
</dbReference>
<dbReference type="Gene3D" id="3.40.50.2300">
    <property type="match status" value="1"/>
</dbReference>
<feature type="coiled-coil region" evidence="11">
    <location>
        <begin position="294"/>
        <end position="321"/>
    </location>
</feature>
<dbReference type="GO" id="GO:0000160">
    <property type="term" value="P:phosphorelay signal transduction system"/>
    <property type="evidence" value="ECO:0007669"/>
    <property type="project" value="UniProtKB-KW"/>
</dbReference>
<evidence type="ECO:0000256" key="7">
    <source>
        <dbReference type="ARBA" id="ARBA00023125"/>
    </source>
</evidence>
<evidence type="ECO:0000256" key="8">
    <source>
        <dbReference type="ARBA" id="ARBA00023163"/>
    </source>
</evidence>
<evidence type="ECO:0000259" key="12">
    <source>
        <dbReference type="PROSITE" id="PS01124"/>
    </source>
</evidence>
<dbReference type="GO" id="GO:0003700">
    <property type="term" value="F:DNA-binding transcription factor activity"/>
    <property type="evidence" value="ECO:0007669"/>
    <property type="project" value="InterPro"/>
</dbReference>
<evidence type="ECO:0000256" key="2">
    <source>
        <dbReference type="ARBA" id="ARBA00018672"/>
    </source>
</evidence>
<dbReference type="PROSITE" id="PS01124">
    <property type="entry name" value="HTH_ARAC_FAMILY_2"/>
    <property type="match status" value="1"/>
</dbReference>
<reference evidence="15" key="1">
    <citation type="submission" date="2016-11" db="EMBL/GenBank/DDBJ databases">
        <authorList>
            <person name="Varghese N."/>
            <person name="Submissions S."/>
        </authorList>
    </citation>
    <scope>NUCLEOTIDE SEQUENCE [LARGE SCALE GENOMIC DNA]</scope>
    <source>
        <strain evidence="15">DSM 18802</strain>
    </source>
</reference>
<feature type="domain" description="Response regulatory" evidence="13">
    <location>
        <begin position="4"/>
        <end position="121"/>
    </location>
</feature>
<protein>
    <recommendedName>
        <fullName evidence="2">Stage 0 sporulation protein A homolog</fullName>
    </recommendedName>
</protein>
<feature type="modified residue" description="4-aspartylphosphate" evidence="10">
    <location>
        <position position="56"/>
    </location>
</feature>
<organism evidence="14 15">
    <name type="scientific">Caldanaerovirga acetigignens</name>
    <dbReference type="NCBI Taxonomy" id="447595"/>
    <lineage>
        <taxon>Bacteria</taxon>
        <taxon>Bacillati</taxon>
        <taxon>Bacillota</taxon>
        <taxon>Clostridia</taxon>
        <taxon>Thermosediminibacterales</taxon>
        <taxon>Thermosediminibacteraceae</taxon>
        <taxon>Caldanaerovirga</taxon>
    </lineage>
</organism>
<dbReference type="InterPro" id="IPR011006">
    <property type="entry name" value="CheY-like_superfamily"/>
</dbReference>
<dbReference type="GO" id="GO:0005737">
    <property type="term" value="C:cytoplasm"/>
    <property type="evidence" value="ECO:0007669"/>
    <property type="project" value="UniProtKB-SubCell"/>
</dbReference>
<dbReference type="PANTHER" id="PTHR42713:SF3">
    <property type="entry name" value="TRANSCRIPTIONAL REGULATORY PROTEIN HPTR"/>
    <property type="match status" value="1"/>
</dbReference>
<dbReference type="AlphaFoldDB" id="A0A1M7MCX2"/>
<evidence type="ECO:0000256" key="1">
    <source>
        <dbReference type="ARBA" id="ARBA00004496"/>
    </source>
</evidence>
<evidence type="ECO:0000256" key="11">
    <source>
        <dbReference type="SAM" id="Coils"/>
    </source>
</evidence>
<dbReference type="InterPro" id="IPR018060">
    <property type="entry name" value="HTH_AraC"/>
</dbReference>
<evidence type="ECO:0000259" key="13">
    <source>
        <dbReference type="PROSITE" id="PS50110"/>
    </source>
</evidence>
<dbReference type="EMBL" id="FRCR01000020">
    <property type="protein sequence ID" value="SHM88673.1"/>
    <property type="molecule type" value="Genomic_DNA"/>
</dbReference>
<dbReference type="InterPro" id="IPR051552">
    <property type="entry name" value="HptR"/>
</dbReference>
<keyword evidence="6" id="KW-0805">Transcription regulation</keyword>
<evidence type="ECO:0000313" key="14">
    <source>
        <dbReference type="EMBL" id="SHM88673.1"/>
    </source>
</evidence>
<dbReference type="Proteomes" id="UP000184375">
    <property type="component" value="Unassembled WGS sequence"/>
</dbReference>
<sequence>MEYKVLICDDEPLEREVLSLIIERSGLPFKTVGDAKNGFEAVEKAEKLTPDVVLMDIKMPGKDGLKASEEIKNLLPNTKIIIITAYDELEFVKEALKIGSVDYLLKPIRPEEFVAVLKKLMALFEKEKSSIKREEELKKAMKKAEKMIKAGILASLIMGDVKTEEEINVLKIQAKLLGITSLPNSILYIEPNIDESQPGAEYVRYEILKIVEDMIKNNNGVFLMNLGESIIIGVNSKNANVLELASSIQKSIEEKTEILVTISIAENDEGFVNRKVYEEAKSNARLGRFFLGGKIVTNKEMEELFKECEEVENDKEDKLLDCITLANDCEAQRAFEEIMSDLVIKTKGSLLSCQTRLAEIMLLIWRRVRQLGWIDKKNSHLYFSYLKKLSKAQSLSALTLCGKNFLNDIFSFNTKLKENNSIVDQVVKYINENYDKDLKLKEITKMIFINTEYFSRLFKKEVGCTYAEYLTRVRIESAKKYLSNPSFSVADVAKKVGYQDPNYFSKVFKKVVGITPTEYRKNIGIIIEGE</sequence>
<name>A0A1M7MCX2_9FIRM</name>
<dbReference type="CDD" id="cd17536">
    <property type="entry name" value="REC_YesN-like"/>
    <property type="match status" value="1"/>
</dbReference>
<evidence type="ECO:0000256" key="5">
    <source>
        <dbReference type="ARBA" id="ARBA00023012"/>
    </source>
</evidence>
<keyword evidence="4 10" id="KW-0597">Phosphoprotein</keyword>
<dbReference type="SUPFAM" id="SSF46689">
    <property type="entry name" value="Homeodomain-like"/>
    <property type="match status" value="2"/>
</dbReference>
<evidence type="ECO:0000256" key="9">
    <source>
        <dbReference type="ARBA" id="ARBA00024867"/>
    </source>
</evidence>
<evidence type="ECO:0000256" key="10">
    <source>
        <dbReference type="PROSITE-ProRule" id="PRU00169"/>
    </source>
</evidence>
<evidence type="ECO:0000256" key="6">
    <source>
        <dbReference type="ARBA" id="ARBA00023015"/>
    </source>
</evidence>
<keyword evidence="3" id="KW-0963">Cytoplasm</keyword>
<dbReference type="SMART" id="SM00342">
    <property type="entry name" value="HTH_ARAC"/>
    <property type="match status" value="1"/>
</dbReference>
<dbReference type="Gene3D" id="1.10.10.60">
    <property type="entry name" value="Homeodomain-like"/>
    <property type="match status" value="2"/>
</dbReference>
<dbReference type="Pfam" id="PF00072">
    <property type="entry name" value="Response_reg"/>
    <property type="match status" value="1"/>
</dbReference>
<gene>
    <name evidence="14" type="ORF">SAMN05660826_02255</name>
</gene>
<evidence type="ECO:0000256" key="4">
    <source>
        <dbReference type="ARBA" id="ARBA00022553"/>
    </source>
</evidence>
<dbReference type="STRING" id="447595.SAMN05660826_02255"/>
<evidence type="ECO:0000256" key="3">
    <source>
        <dbReference type="ARBA" id="ARBA00022490"/>
    </source>
</evidence>
<dbReference type="InterPro" id="IPR020449">
    <property type="entry name" value="Tscrpt_reg_AraC-type_HTH"/>
</dbReference>
<proteinExistence type="predicted"/>
<comment type="function">
    <text evidence="9">May play the central regulatory role in sporulation. It may be an element of the effector pathway responsible for the activation of sporulation genes in response to nutritional stress. Spo0A may act in concert with spo0H (a sigma factor) to control the expression of some genes that are critical to the sporulation process.</text>
</comment>
<dbReference type="PRINTS" id="PR00032">
    <property type="entry name" value="HTHARAC"/>
</dbReference>
<keyword evidence="15" id="KW-1185">Reference proteome</keyword>